<dbReference type="Gene3D" id="3.30.530.20">
    <property type="match status" value="1"/>
</dbReference>
<dbReference type="CDD" id="cd07818">
    <property type="entry name" value="SRPBCC_1"/>
    <property type="match status" value="1"/>
</dbReference>
<evidence type="ECO:0000313" key="2">
    <source>
        <dbReference type="Proteomes" id="UP000180253"/>
    </source>
</evidence>
<dbReference type="OrthoDB" id="9807923at2"/>
<keyword evidence="2" id="KW-1185">Reference proteome</keyword>
<dbReference type="InterPro" id="IPR023393">
    <property type="entry name" value="START-like_dom_sf"/>
</dbReference>
<dbReference type="EMBL" id="MNAN01000032">
    <property type="protein sequence ID" value="OHU95036.1"/>
    <property type="molecule type" value="Genomic_DNA"/>
</dbReference>
<accession>A0A1S1N4W1</accession>
<organism evidence="1 2">
    <name type="scientific">Pseudoalteromonas byunsanensis</name>
    <dbReference type="NCBI Taxonomy" id="327939"/>
    <lineage>
        <taxon>Bacteria</taxon>
        <taxon>Pseudomonadati</taxon>
        <taxon>Pseudomonadota</taxon>
        <taxon>Gammaproteobacteria</taxon>
        <taxon>Alteromonadales</taxon>
        <taxon>Pseudoalteromonadaceae</taxon>
        <taxon>Pseudoalteromonas</taxon>
    </lineage>
</organism>
<dbReference type="RefSeq" id="WP_070992551.1">
    <property type="nucleotide sequence ID" value="NZ_CBCSHD010000013.1"/>
</dbReference>
<dbReference type="Pfam" id="PF10604">
    <property type="entry name" value="Polyketide_cyc2"/>
    <property type="match status" value="1"/>
</dbReference>
<proteinExistence type="predicted"/>
<dbReference type="SUPFAM" id="SSF55961">
    <property type="entry name" value="Bet v1-like"/>
    <property type="match status" value="1"/>
</dbReference>
<evidence type="ECO:0000313" key="1">
    <source>
        <dbReference type="EMBL" id="OHU95036.1"/>
    </source>
</evidence>
<dbReference type="InterPro" id="IPR019587">
    <property type="entry name" value="Polyketide_cyclase/dehydratase"/>
</dbReference>
<sequence>MFKKIIILLLLIIATPFILALFVADSYHVEREVVIEQPVEQVFSYIKLLKNQGNYSTWAQMDPAMQSEYRGEDGTVGFVSAWRSKHPEVGVGEQEIIKIDKNKRIDFELRFKEPFQSIDPAYMITEQTPEGTRVKWGFSGHMDYPMNLMLLVMDFEQMLGDDLQMGLENLKEVLEHPVE</sequence>
<reference evidence="1 2" key="1">
    <citation type="submission" date="2016-10" db="EMBL/GenBank/DDBJ databases">
        <title>Pseudoalteromonas amylolytica sp. nov., isolated from the surface seawater.</title>
        <authorList>
            <person name="Wu Y.-H."/>
            <person name="Cheng H."/>
            <person name="Jin X.-B."/>
            <person name="Wang C.-S."/>
            <person name="Xu X.-W."/>
        </authorList>
    </citation>
    <scope>NUCLEOTIDE SEQUENCE [LARGE SCALE GENOMIC DNA]</scope>
    <source>
        <strain evidence="1 2">JCM 12483</strain>
    </source>
</reference>
<dbReference type="Proteomes" id="UP000180253">
    <property type="component" value="Unassembled WGS sequence"/>
</dbReference>
<name>A0A1S1N4W1_9GAMM</name>
<dbReference type="AlphaFoldDB" id="A0A1S1N4W1"/>
<gene>
    <name evidence="1" type="ORF">BIW53_13580</name>
</gene>
<protein>
    <submittedName>
        <fullName evidence="1">Polyketide cyclase</fullName>
    </submittedName>
</protein>
<comment type="caution">
    <text evidence="1">The sequence shown here is derived from an EMBL/GenBank/DDBJ whole genome shotgun (WGS) entry which is preliminary data.</text>
</comment>